<dbReference type="PANTHER" id="PTHR21661">
    <property type="entry name" value="EPOXIDE HYDROLASE 1-RELATED"/>
    <property type="match status" value="1"/>
</dbReference>
<keyword evidence="3" id="KW-0378">Hydrolase</keyword>
<evidence type="ECO:0000256" key="2">
    <source>
        <dbReference type="ARBA" id="ARBA00022797"/>
    </source>
</evidence>
<dbReference type="InterPro" id="IPR029058">
    <property type="entry name" value="AB_hydrolase_fold"/>
</dbReference>
<dbReference type="InterPro" id="IPR000639">
    <property type="entry name" value="Epox_hydrolase-like"/>
</dbReference>
<dbReference type="EMBL" id="JAUSUT010000001">
    <property type="protein sequence ID" value="MDQ0376228.1"/>
    <property type="molecule type" value="Genomic_DNA"/>
</dbReference>
<keyword evidence="2" id="KW-0058">Aromatic hydrocarbons catabolism</keyword>
<dbReference type="RefSeq" id="WP_306987983.1">
    <property type="nucleotide sequence ID" value="NZ_JAUSUT010000001.1"/>
</dbReference>
<dbReference type="Pfam" id="PF06441">
    <property type="entry name" value="EHN"/>
    <property type="match status" value="1"/>
</dbReference>
<comment type="similarity">
    <text evidence="1">Belongs to the peptidase S33 family.</text>
</comment>
<evidence type="ECO:0000313" key="5">
    <source>
        <dbReference type="EMBL" id="MDQ0376228.1"/>
    </source>
</evidence>
<sequence length="382" mass="42628">MEDFRIAVAEGELADLRDRLARTRWPDAETVDDWSQGVPLAYLRSLCAYWADGYDWRAFEKRVNALPQYRTVVDGLGIHFLHVRSPHPGALPLVLTNGWPGSVVEYLDVIGPLTDPVAHGGSASDAFHVVCPTLPGYGFSDKPSAPGWGVQRIADAWAELMARLGYARYGAHGSDWGNSVTTALGQQHPGVLAGIHVQPPIAAPDPATFSDLTDRERSALESLAVSESQESGYAAEQSTKPQTVGYGLVDSPVALCAWIVEKYRSWIDFEGDPEELLTRDTILDNVSLYWFTRSGASSARLYWESFRQVSEWFSKSTTDTVRVPAGCSVFPREVPRPSRRWAARRYTDIRYWNEPARGGHFAALEQPELWVAELRNFFRLVR</sequence>
<accession>A0ABU0ELS9</accession>
<dbReference type="InterPro" id="IPR016292">
    <property type="entry name" value="Epoxide_hydrolase"/>
</dbReference>
<proteinExistence type="inferred from homology"/>
<evidence type="ECO:0000259" key="4">
    <source>
        <dbReference type="Pfam" id="PF06441"/>
    </source>
</evidence>
<dbReference type="InterPro" id="IPR010497">
    <property type="entry name" value="Epoxide_hydro_N"/>
</dbReference>
<evidence type="ECO:0000313" key="6">
    <source>
        <dbReference type="Proteomes" id="UP001229651"/>
    </source>
</evidence>
<organism evidence="5 6">
    <name type="scientific">Amycolatopsis thermophila</name>
    <dbReference type="NCBI Taxonomy" id="206084"/>
    <lineage>
        <taxon>Bacteria</taxon>
        <taxon>Bacillati</taxon>
        <taxon>Actinomycetota</taxon>
        <taxon>Actinomycetes</taxon>
        <taxon>Pseudonocardiales</taxon>
        <taxon>Pseudonocardiaceae</taxon>
        <taxon>Amycolatopsis</taxon>
    </lineage>
</organism>
<dbReference type="PRINTS" id="PR00412">
    <property type="entry name" value="EPOXHYDRLASE"/>
</dbReference>
<gene>
    <name evidence="5" type="ORF">FB470_000222</name>
</gene>
<keyword evidence="6" id="KW-1185">Reference proteome</keyword>
<comment type="caution">
    <text evidence="5">The sequence shown here is derived from an EMBL/GenBank/DDBJ whole genome shotgun (WGS) entry which is preliminary data.</text>
</comment>
<dbReference type="SUPFAM" id="SSF53474">
    <property type="entry name" value="alpha/beta-Hydrolases"/>
    <property type="match status" value="1"/>
</dbReference>
<dbReference type="PIRSF" id="PIRSF001112">
    <property type="entry name" value="Epoxide_hydrolase"/>
    <property type="match status" value="1"/>
</dbReference>
<dbReference type="Gene3D" id="3.40.50.1820">
    <property type="entry name" value="alpha/beta hydrolase"/>
    <property type="match status" value="1"/>
</dbReference>
<evidence type="ECO:0000256" key="3">
    <source>
        <dbReference type="ARBA" id="ARBA00022801"/>
    </source>
</evidence>
<evidence type="ECO:0000256" key="1">
    <source>
        <dbReference type="ARBA" id="ARBA00010088"/>
    </source>
</evidence>
<reference evidence="5 6" key="1">
    <citation type="submission" date="2023-07" db="EMBL/GenBank/DDBJ databases">
        <title>Sequencing the genomes of 1000 actinobacteria strains.</title>
        <authorList>
            <person name="Klenk H.-P."/>
        </authorList>
    </citation>
    <scope>NUCLEOTIDE SEQUENCE [LARGE SCALE GENOMIC DNA]</scope>
    <source>
        <strain evidence="5 6">DSM 45805</strain>
    </source>
</reference>
<protein>
    <submittedName>
        <fullName evidence="5">Pimeloyl-ACP methyl ester carboxylesterase</fullName>
    </submittedName>
</protein>
<feature type="domain" description="Epoxide hydrolase N-terminal" evidence="4">
    <location>
        <begin position="2"/>
        <end position="106"/>
    </location>
</feature>
<dbReference type="Proteomes" id="UP001229651">
    <property type="component" value="Unassembled WGS sequence"/>
</dbReference>
<dbReference type="PANTHER" id="PTHR21661:SF35">
    <property type="entry name" value="EPOXIDE HYDROLASE"/>
    <property type="match status" value="1"/>
</dbReference>
<name>A0ABU0ELS9_9PSEU</name>